<accession>A0A0K2T508</accession>
<evidence type="ECO:0000313" key="1">
    <source>
        <dbReference type="EMBL" id="CDW20536.1"/>
    </source>
</evidence>
<dbReference type="AlphaFoldDB" id="A0A0K2T508"/>
<sequence length="33" mass="3900">MLFELLYKSSSASDRFRKNGCLFSIFIVQNKQK</sequence>
<protein>
    <submittedName>
        <fullName evidence="1">Uncharacterized protein</fullName>
    </submittedName>
</protein>
<organism evidence="1">
    <name type="scientific">Lepeophtheirus salmonis</name>
    <name type="common">Salmon louse</name>
    <name type="synonym">Caligus salmonis</name>
    <dbReference type="NCBI Taxonomy" id="72036"/>
    <lineage>
        <taxon>Eukaryota</taxon>
        <taxon>Metazoa</taxon>
        <taxon>Ecdysozoa</taxon>
        <taxon>Arthropoda</taxon>
        <taxon>Crustacea</taxon>
        <taxon>Multicrustacea</taxon>
        <taxon>Hexanauplia</taxon>
        <taxon>Copepoda</taxon>
        <taxon>Siphonostomatoida</taxon>
        <taxon>Caligidae</taxon>
        <taxon>Lepeophtheirus</taxon>
    </lineage>
</organism>
<reference evidence="1" key="1">
    <citation type="submission" date="2014-05" db="EMBL/GenBank/DDBJ databases">
        <authorList>
            <person name="Chronopoulou M."/>
        </authorList>
    </citation>
    <scope>NUCLEOTIDE SEQUENCE</scope>
    <source>
        <tissue evidence="1">Whole organism</tissue>
    </source>
</reference>
<name>A0A0K2T508_LEPSM</name>
<dbReference type="EMBL" id="HACA01003175">
    <property type="protein sequence ID" value="CDW20536.1"/>
    <property type="molecule type" value="Transcribed_RNA"/>
</dbReference>
<proteinExistence type="predicted"/>